<sequence>MGVPGAFFRRVKYSTNPVEICEKGVIVIWYLCDCGEQNPTEFARICRQSLSARALKDAFVPTYDRMKRYQGQWHVEQGIAFPDIIFLESEDPDALEQELHDKCPDSCMIRLSSEQKGLFTQLFGEEKHMSLSKGHIRQGQTHVTQGPLQGKEELIRKIDRHKRLARLEVPAGEGLLQMYGGLEILSKD</sequence>
<proteinExistence type="predicted"/>
<protein>
    <submittedName>
        <fullName evidence="1">Uncharacterized protein</fullName>
    </submittedName>
</protein>
<reference evidence="1 2" key="1">
    <citation type="journal article" date="2020" name="Cell Host Microbe">
        <title>Functional and Genomic Variation between Human-Derived Isolates of Lachnospiraceae Reveals Inter- and Intra-Species Diversity.</title>
        <authorList>
            <person name="Sorbara M.T."/>
            <person name="Littmann E.R."/>
            <person name="Fontana E."/>
            <person name="Moody T.U."/>
            <person name="Kohout C.E."/>
            <person name="Gjonbalaj M."/>
            <person name="Eaton V."/>
            <person name="Seok R."/>
            <person name="Leiner I.M."/>
            <person name="Pamer E.G."/>
        </authorList>
    </citation>
    <scope>NUCLEOTIDE SEQUENCE [LARGE SCALE GENOMIC DNA]</scope>
    <source>
        <strain evidence="1 2">MSK.20.11</strain>
    </source>
</reference>
<accession>A0ABX2GM53</accession>
<comment type="caution">
    <text evidence="1">The sequence shown here is derived from an EMBL/GenBank/DDBJ whole genome shotgun (WGS) entry which is preliminary data.</text>
</comment>
<dbReference type="RefSeq" id="WP_173742493.1">
    <property type="nucleotide sequence ID" value="NZ_JAAIPF010000004.1"/>
</dbReference>
<dbReference type="EMBL" id="JAAIPF010000004">
    <property type="protein sequence ID" value="NSF72715.1"/>
    <property type="molecule type" value="Genomic_DNA"/>
</dbReference>
<evidence type="ECO:0000313" key="2">
    <source>
        <dbReference type="Proteomes" id="UP000822152"/>
    </source>
</evidence>
<keyword evidence="2" id="KW-1185">Reference proteome</keyword>
<evidence type="ECO:0000313" key="1">
    <source>
        <dbReference type="EMBL" id="NSF72715.1"/>
    </source>
</evidence>
<dbReference type="Proteomes" id="UP000822152">
    <property type="component" value="Unassembled WGS sequence"/>
</dbReference>
<name>A0ABX2GM53_9FIRM</name>
<organism evidence="1 2">
    <name type="scientific">Blautia wexlerae</name>
    <dbReference type="NCBI Taxonomy" id="418240"/>
    <lineage>
        <taxon>Bacteria</taxon>
        <taxon>Bacillati</taxon>
        <taxon>Bacillota</taxon>
        <taxon>Clostridia</taxon>
        <taxon>Lachnospirales</taxon>
        <taxon>Lachnospiraceae</taxon>
        <taxon>Blautia</taxon>
    </lineage>
</organism>
<gene>
    <name evidence="1" type="ORF">G4952_02550</name>
</gene>